<reference evidence="1" key="1">
    <citation type="submission" date="2012-12" db="EMBL/GenBank/DDBJ databases">
        <title>Identification and characterization of a phenylalanine ammonia-lyase gene family in Isatis indigotica Fort.</title>
        <authorList>
            <person name="Liu Q."/>
            <person name="Chen J."/>
            <person name="Zhou X."/>
            <person name="Di P."/>
            <person name="Xiao Y."/>
            <person name="Xuan H."/>
            <person name="Zhang L."/>
            <person name="Chen W."/>
        </authorList>
    </citation>
    <scope>NUCLEOTIDE SEQUENCE</scope>
    <source>
        <tissue evidence="1">Salivary gland</tissue>
    </source>
</reference>
<protein>
    <submittedName>
        <fullName evidence="1">Putative ixodes 10 kDa peptide protein</fullName>
    </submittedName>
</protein>
<name>A0A0K8RPG3_IXORI</name>
<evidence type="ECO:0000313" key="1">
    <source>
        <dbReference type="EMBL" id="JAA72955.1"/>
    </source>
</evidence>
<dbReference type="EMBL" id="GADI01000853">
    <property type="protein sequence ID" value="JAA72955.1"/>
    <property type="molecule type" value="mRNA"/>
</dbReference>
<dbReference type="AlphaFoldDB" id="A0A0K8RPG3"/>
<sequence>VVVLLLPAFQVEGERYRTVTSPDPCYRTLYGCADMWCRIHQHVGVQAYDSSNCSVRCKDGTEKSPWPERVCSSGSLKCSEEVKAKLTTYKQELEKMKKEICEWCRA</sequence>
<feature type="non-terminal residue" evidence="1">
    <location>
        <position position="1"/>
    </location>
</feature>
<accession>A0A0K8RPG3</accession>
<organism evidence="1">
    <name type="scientific">Ixodes ricinus</name>
    <name type="common">Common tick</name>
    <name type="synonym">Acarus ricinus</name>
    <dbReference type="NCBI Taxonomy" id="34613"/>
    <lineage>
        <taxon>Eukaryota</taxon>
        <taxon>Metazoa</taxon>
        <taxon>Ecdysozoa</taxon>
        <taxon>Arthropoda</taxon>
        <taxon>Chelicerata</taxon>
        <taxon>Arachnida</taxon>
        <taxon>Acari</taxon>
        <taxon>Parasitiformes</taxon>
        <taxon>Ixodida</taxon>
        <taxon>Ixodoidea</taxon>
        <taxon>Ixodidae</taxon>
        <taxon>Ixodinae</taxon>
        <taxon>Ixodes</taxon>
    </lineage>
</organism>
<proteinExistence type="evidence at transcript level"/>